<evidence type="ECO:0000313" key="2">
    <source>
        <dbReference type="EMBL" id="POC81453.1"/>
    </source>
</evidence>
<sequence length="88" mass="10251">MTDLLRTNRYQLPLLLFATLLTVVCLATLWEFELEAYAMLWLGLPYDSNFEDGERLRFVLTSSSFSLIAMIVPSVVLKRMVSNRRFSR</sequence>
<evidence type="ECO:0008006" key="4">
    <source>
        <dbReference type="Google" id="ProtNLM"/>
    </source>
</evidence>
<evidence type="ECO:0000256" key="1">
    <source>
        <dbReference type="SAM" id="Phobius"/>
    </source>
</evidence>
<proteinExistence type="predicted"/>
<reference evidence="2 3" key="1">
    <citation type="submission" date="2016-10" db="EMBL/GenBank/DDBJ databases">
        <title>Comparative genomics of Pseudomonas syringae.</title>
        <authorList>
            <person name="Hulin M.T."/>
        </authorList>
    </citation>
    <scope>NUCLEOTIDE SEQUENCE [LARGE SCALE GENOMIC DNA]</scope>
    <source>
        <strain evidence="3">R2-5255</strain>
    </source>
</reference>
<feature type="transmembrane region" description="Helical" evidence="1">
    <location>
        <begin position="56"/>
        <end position="77"/>
    </location>
</feature>
<keyword evidence="1" id="KW-0472">Membrane</keyword>
<feature type="transmembrane region" description="Helical" evidence="1">
    <location>
        <begin position="12"/>
        <end position="30"/>
    </location>
</feature>
<evidence type="ECO:0000313" key="3">
    <source>
        <dbReference type="Proteomes" id="UP000237477"/>
    </source>
</evidence>
<keyword evidence="3" id="KW-1185">Reference proteome</keyword>
<gene>
    <name evidence="2" type="ORF">BKM26_29120</name>
</gene>
<dbReference type="EMBL" id="MLEC01000170">
    <property type="protein sequence ID" value="POC81453.1"/>
    <property type="molecule type" value="Genomic_DNA"/>
</dbReference>
<keyword evidence="1" id="KW-1133">Transmembrane helix</keyword>
<protein>
    <recommendedName>
        <fullName evidence="4">GGDEF domain-containing protein</fullName>
    </recommendedName>
</protein>
<dbReference type="RefSeq" id="WP_244602140.1">
    <property type="nucleotide sequence ID" value="NZ_MLEC01000170.1"/>
</dbReference>
<comment type="caution">
    <text evidence="2">The sequence shown here is derived from an EMBL/GenBank/DDBJ whole genome shotgun (WGS) entry which is preliminary data.</text>
</comment>
<dbReference type="Proteomes" id="UP000237477">
    <property type="component" value="Unassembled WGS sequence"/>
</dbReference>
<name>A0ABX4YP91_9PSED</name>
<keyword evidence="1" id="KW-0812">Transmembrane</keyword>
<organism evidence="2 3">
    <name type="scientific">Pseudomonas avellanae pv. morsprunorum</name>
    <dbReference type="NCBI Taxonomy" id="3380385"/>
    <lineage>
        <taxon>Bacteria</taxon>
        <taxon>Pseudomonadati</taxon>
        <taxon>Pseudomonadota</taxon>
        <taxon>Gammaproteobacteria</taxon>
        <taxon>Pseudomonadales</taxon>
        <taxon>Pseudomonadaceae</taxon>
        <taxon>Pseudomonas</taxon>
    </lineage>
</organism>
<accession>A0ABX4YP91</accession>